<dbReference type="GO" id="GO:1902975">
    <property type="term" value="P:mitotic DNA replication initiation"/>
    <property type="evidence" value="ECO:0007669"/>
    <property type="project" value="TreeGrafter"/>
</dbReference>
<dbReference type="PANTHER" id="PTHR45861">
    <property type="entry name" value="DNA POLYMERASE ALPHA CATALYTIC SUBUNIT"/>
    <property type="match status" value="1"/>
</dbReference>
<dbReference type="GO" id="GO:0003887">
    <property type="term" value="F:DNA-directed DNA polymerase activity"/>
    <property type="evidence" value="ECO:0007669"/>
    <property type="project" value="TreeGrafter"/>
</dbReference>
<dbReference type="Proteomes" id="UP000518266">
    <property type="component" value="Unassembled WGS sequence"/>
</dbReference>
<evidence type="ECO:0000313" key="5">
    <source>
        <dbReference type="Proteomes" id="UP000518266"/>
    </source>
</evidence>
<sequence>MEQLKKAKRGEKIKYEVEKFSSVYEEVDEQQYSEMVRGRQEDDWIIDDDGTGYVEDGREIFDDDLDDDVVENNKGRFQRSSLKEKYEEICRCQVNTIKSLFMNSNVKRPAEKPSLLTLPPVITLKKKRSLGSPMNPFSIKQKVSCELPYEVSVNYITSHITLLGFSSSHLYVSSAPGVTTFIPPPLLFISSSCEEAGGGSGEDEEEQDDALGFDEVDFDEPMEVGLEDEKPAIKDDPEPPSEAAEVKVEPKAEPRDPVLVQQGGQLVGSGGRRRGQRGSSGGAGRLQQTPVGGGSDGEQVFRFYWLDAFEDAYSKPGVVYLFGKVWIESAMSHVSCCVSVKNIERTIYLLPRNMYKVNTKSGEVSDSPVGMMDVYQEFNELSEKFRIMKFKSKKVEKSYAFEIPDIPSQSEYLEAEFPALPLDLKGATFSHTFGTNISSLEHFLLSRKIKGPCWLDIKTPQLMSQPVSWCKVEALAVRTDLVSVVKDLSPPPITVMSISLKTIQNPKTHHNEIPDGDFSLQIVSLAALVHHEFQMDKAPPQPPYQTHFCVVSKPVDCIFPYDFKDAVTKKGHDIFGFDLEVILQRINVCKSATCGRLVCDVEISAKELIRCKSYHLTELAVQVLKTERATIPQEDIKNLYSDSPHLLYLLELTWMDAKLILQMMCELNVLPLALQITNIAGNVMSRT</sequence>
<dbReference type="Pfam" id="PF12254">
    <property type="entry name" value="DNA_pol_alpha_N"/>
    <property type="match status" value="1"/>
</dbReference>
<evidence type="ECO:0000259" key="2">
    <source>
        <dbReference type="Pfam" id="PF03104"/>
    </source>
</evidence>
<name>A0A7J5XFX9_DISMA</name>
<evidence type="ECO:0000259" key="3">
    <source>
        <dbReference type="Pfam" id="PF12254"/>
    </source>
</evidence>
<gene>
    <name evidence="4" type="ORF">F7725_028524</name>
</gene>
<accession>A0A7J5XFX9</accession>
<dbReference type="GO" id="GO:0005658">
    <property type="term" value="C:alpha DNA polymerase:primase complex"/>
    <property type="evidence" value="ECO:0007669"/>
    <property type="project" value="TreeGrafter"/>
</dbReference>
<dbReference type="SUPFAM" id="SSF53098">
    <property type="entry name" value="Ribonuclease H-like"/>
    <property type="match status" value="1"/>
</dbReference>
<feature type="domain" description="DNA polymerase alpha catalytic subunit N-terminal" evidence="3">
    <location>
        <begin position="1"/>
        <end position="62"/>
    </location>
</feature>
<feature type="compositionally biased region" description="Basic and acidic residues" evidence="1">
    <location>
        <begin position="244"/>
        <end position="256"/>
    </location>
</feature>
<dbReference type="EMBL" id="JAAKFY010000024">
    <property type="protein sequence ID" value="KAF3835966.1"/>
    <property type="molecule type" value="Genomic_DNA"/>
</dbReference>
<dbReference type="CDD" id="cd05776">
    <property type="entry name" value="DNA_polB_alpha_exo"/>
    <property type="match status" value="1"/>
</dbReference>
<evidence type="ECO:0008006" key="6">
    <source>
        <dbReference type="Google" id="ProtNLM"/>
    </source>
</evidence>
<dbReference type="AlphaFoldDB" id="A0A7J5XFX9"/>
<dbReference type="GO" id="GO:0006272">
    <property type="term" value="P:leading strand elongation"/>
    <property type="evidence" value="ECO:0007669"/>
    <property type="project" value="TreeGrafter"/>
</dbReference>
<feature type="region of interest" description="Disordered" evidence="1">
    <location>
        <begin position="229"/>
        <end position="294"/>
    </location>
</feature>
<dbReference type="InterPro" id="IPR024647">
    <property type="entry name" value="DNA_pol_a_cat_su_N"/>
</dbReference>
<dbReference type="Pfam" id="PF03104">
    <property type="entry name" value="DNA_pol_B_exo1"/>
    <property type="match status" value="1"/>
</dbReference>
<dbReference type="GO" id="GO:0003682">
    <property type="term" value="F:chromatin binding"/>
    <property type="evidence" value="ECO:0007669"/>
    <property type="project" value="TreeGrafter"/>
</dbReference>
<proteinExistence type="predicted"/>
<dbReference type="Gene3D" id="3.30.420.10">
    <property type="entry name" value="Ribonuclease H-like superfamily/Ribonuclease H"/>
    <property type="match status" value="2"/>
</dbReference>
<dbReference type="GO" id="GO:0006273">
    <property type="term" value="P:lagging strand elongation"/>
    <property type="evidence" value="ECO:0007669"/>
    <property type="project" value="TreeGrafter"/>
</dbReference>
<dbReference type="GO" id="GO:0003697">
    <property type="term" value="F:single-stranded DNA binding"/>
    <property type="evidence" value="ECO:0007669"/>
    <property type="project" value="TreeGrafter"/>
</dbReference>
<dbReference type="NCBIfam" id="TIGR00592">
    <property type="entry name" value="pol2"/>
    <property type="match status" value="1"/>
</dbReference>
<keyword evidence="5" id="KW-1185">Reference proteome</keyword>
<dbReference type="Gene3D" id="2.40.50.730">
    <property type="match status" value="1"/>
</dbReference>
<dbReference type="InterPro" id="IPR012337">
    <property type="entry name" value="RNaseH-like_sf"/>
</dbReference>
<dbReference type="InterPro" id="IPR036397">
    <property type="entry name" value="RNaseH_sf"/>
</dbReference>
<comment type="caution">
    <text evidence="4">The sequence shown here is derived from an EMBL/GenBank/DDBJ whole genome shotgun (WGS) entry which is preliminary data.</text>
</comment>
<dbReference type="InterPro" id="IPR006133">
    <property type="entry name" value="DNA-dir_DNA_pol_B_exonuc"/>
</dbReference>
<dbReference type="OrthoDB" id="6755010at2759"/>
<evidence type="ECO:0000313" key="4">
    <source>
        <dbReference type="EMBL" id="KAF3835966.1"/>
    </source>
</evidence>
<dbReference type="GO" id="GO:0003688">
    <property type="term" value="F:DNA replication origin binding"/>
    <property type="evidence" value="ECO:0007669"/>
    <property type="project" value="TreeGrafter"/>
</dbReference>
<organism evidence="4 5">
    <name type="scientific">Dissostichus mawsoni</name>
    <name type="common">Antarctic cod</name>
    <dbReference type="NCBI Taxonomy" id="36200"/>
    <lineage>
        <taxon>Eukaryota</taxon>
        <taxon>Metazoa</taxon>
        <taxon>Chordata</taxon>
        <taxon>Craniata</taxon>
        <taxon>Vertebrata</taxon>
        <taxon>Euteleostomi</taxon>
        <taxon>Actinopterygii</taxon>
        <taxon>Neopterygii</taxon>
        <taxon>Teleostei</taxon>
        <taxon>Neoteleostei</taxon>
        <taxon>Acanthomorphata</taxon>
        <taxon>Eupercaria</taxon>
        <taxon>Perciformes</taxon>
        <taxon>Notothenioidei</taxon>
        <taxon>Nototheniidae</taxon>
        <taxon>Dissostichus</taxon>
    </lineage>
</organism>
<dbReference type="Gene3D" id="3.30.70.2820">
    <property type="match status" value="1"/>
</dbReference>
<evidence type="ECO:0000256" key="1">
    <source>
        <dbReference type="SAM" id="MobiDB-lite"/>
    </source>
</evidence>
<feature type="domain" description="DNA-directed DNA polymerase family B exonuclease" evidence="2">
    <location>
        <begin position="431"/>
        <end position="580"/>
    </location>
</feature>
<dbReference type="PANTHER" id="PTHR45861:SF1">
    <property type="entry name" value="DNA POLYMERASE ALPHA CATALYTIC SUBUNIT"/>
    <property type="match status" value="1"/>
</dbReference>
<protein>
    <recommendedName>
        <fullName evidence="6">DNA polymerase alpha catalytic subunit</fullName>
    </recommendedName>
</protein>
<dbReference type="FunFam" id="3.30.70.2820:FF:000001">
    <property type="entry name" value="DNA polymerase"/>
    <property type="match status" value="1"/>
</dbReference>
<reference evidence="4 5" key="1">
    <citation type="submission" date="2020-03" db="EMBL/GenBank/DDBJ databases">
        <title>Dissostichus mawsoni Genome sequencing and assembly.</title>
        <authorList>
            <person name="Park H."/>
        </authorList>
    </citation>
    <scope>NUCLEOTIDE SEQUENCE [LARGE SCALE GENOMIC DNA]</scope>
    <source>
        <strain evidence="4">DM0001</strain>
        <tissue evidence="4">Muscle</tissue>
    </source>
</reference>